<sequence>MGSCIISLTATTPEGMGSVGVAQSLSFSLSDKLHIKLLEESPRHTVALHVQEYFYCHALQIKAKMLCSFSTMFDAALEDPHKAWIRDRLKEEKAEPEVLLSKSEDSIEHLDTNVKLMDENVQSDINKQKEEHLQHLEKFHHGQNEFQACNFDEMKEEFENLKLIISDAEASMSSLTKLAGSCNRTLGTVKRTTLKLGTVFFRLLHRSENDLSKRWSEETHYVNEHVLVRREKEKYEKATAECDRWLEKIKRSSGLLH</sequence>
<dbReference type="Proteomes" id="UP001202328">
    <property type="component" value="Unassembled WGS sequence"/>
</dbReference>
<organism evidence="1 2">
    <name type="scientific">Papaver atlanticum</name>
    <dbReference type="NCBI Taxonomy" id="357466"/>
    <lineage>
        <taxon>Eukaryota</taxon>
        <taxon>Viridiplantae</taxon>
        <taxon>Streptophyta</taxon>
        <taxon>Embryophyta</taxon>
        <taxon>Tracheophyta</taxon>
        <taxon>Spermatophyta</taxon>
        <taxon>Magnoliopsida</taxon>
        <taxon>Ranunculales</taxon>
        <taxon>Papaveraceae</taxon>
        <taxon>Papaveroideae</taxon>
        <taxon>Papaver</taxon>
    </lineage>
</organism>
<keyword evidence="2" id="KW-1185">Reference proteome</keyword>
<dbReference type="EMBL" id="JAJJMB010017986">
    <property type="protein sequence ID" value="KAI3832528.1"/>
    <property type="molecule type" value="Genomic_DNA"/>
</dbReference>
<protein>
    <submittedName>
        <fullName evidence="1">Uncharacterized protein</fullName>
    </submittedName>
</protein>
<proteinExistence type="predicted"/>
<reference evidence="1" key="1">
    <citation type="submission" date="2022-04" db="EMBL/GenBank/DDBJ databases">
        <title>A functionally conserved STORR gene fusion in Papaver species that diverged 16.8 million years ago.</title>
        <authorList>
            <person name="Catania T."/>
        </authorList>
    </citation>
    <scope>NUCLEOTIDE SEQUENCE</scope>
    <source>
        <strain evidence="1">S-188037</strain>
    </source>
</reference>
<comment type="caution">
    <text evidence="1">The sequence shown here is derived from an EMBL/GenBank/DDBJ whole genome shotgun (WGS) entry which is preliminary data.</text>
</comment>
<evidence type="ECO:0000313" key="1">
    <source>
        <dbReference type="EMBL" id="KAI3832528.1"/>
    </source>
</evidence>
<dbReference type="AlphaFoldDB" id="A0AAD4X2R1"/>
<evidence type="ECO:0000313" key="2">
    <source>
        <dbReference type="Proteomes" id="UP001202328"/>
    </source>
</evidence>
<accession>A0AAD4X2R1</accession>
<name>A0AAD4X2R1_9MAGN</name>
<gene>
    <name evidence="1" type="ORF">MKW98_002074</name>
</gene>